<dbReference type="OrthoDB" id="276296at2759"/>
<sequence>MSQQYSNDQDNFLNDLISNEILKNCSKENMALQQCVSINQLYKTGNNGKCVDEHIKYNDCVKNIKSIQGIMNNCKNLLQNYQSCIMTKQQEYFNETDEKEKKQKQLDASKVCFKELNELRECSIKQLK</sequence>
<accession>A0A1L0D2U1</accession>
<evidence type="ECO:0000313" key="1">
    <source>
        <dbReference type="EMBL" id="SGZ41495.1"/>
    </source>
</evidence>
<dbReference type="Proteomes" id="UP000183365">
    <property type="component" value="Unassembled WGS sequence"/>
</dbReference>
<evidence type="ECO:0008006" key="3">
    <source>
        <dbReference type="Google" id="ProtNLM"/>
    </source>
</evidence>
<dbReference type="AlphaFoldDB" id="A0A1L0D2U1"/>
<dbReference type="EMBL" id="FQNF01000109">
    <property type="protein sequence ID" value="SGZ41495.1"/>
    <property type="molecule type" value="Genomic_DNA"/>
</dbReference>
<keyword evidence="2" id="KW-1185">Reference proteome</keyword>
<proteinExistence type="predicted"/>
<evidence type="ECO:0000313" key="2">
    <source>
        <dbReference type="Proteomes" id="UP000183365"/>
    </source>
</evidence>
<reference evidence="2" key="1">
    <citation type="submission" date="2016-11" db="EMBL/GenBank/DDBJ databases">
        <authorList>
            <person name="Guldener U."/>
        </authorList>
    </citation>
    <scope>NUCLEOTIDE SEQUENCE [LARGE SCALE GENOMIC DNA]</scope>
</reference>
<dbReference type="VEuPathDB" id="FungiDB:HGUI_03696"/>
<organism evidence="1 2">
    <name type="scientific">Hanseniaspora guilliermondii</name>
    <dbReference type="NCBI Taxonomy" id="56406"/>
    <lineage>
        <taxon>Eukaryota</taxon>
        <taxon>Fungi</taxon>
        <taxon>Dikarya</taxon>
        <taxon>Ascomycota</taxon>
        <taxon>Saccharomycotina</taxon>
        <taxon>Saccharomycetes</taxon>
        <taxon>Saccharomycodales</taxon>
        <taxon>Saccharomycodaceae</taxon>
        <taxon>Hanseniaspora</taxon>
    </lineage>
</organism>
<gene>
    <name evidence="1" type="ORF">HGUI_03696</name>
</gene>
<protein>
    <recommendedName>
        <fullName evidence="3">IMS import disulfide relay-system CHCH-CHCH-like Cx9C domain-containing protein</fullName>
    </recommendedName>
</protein>
<name>A0A1L0D2U1_9ASCO</name>